<evidence type="ECO:0000259" key="2">
    <source>
        <dbReference type="Pfam" id="PF08484"/>
    </source>
</evidence>
<dbReference type="EMBL" id="RQZG01000006">
    <property type="protein sequence ID" value="RRD05411.1"/>
    <property type="molecule type" value="Genomic_DNA"/>
</dbReference>
<reference evidence="3 4" key="1">
    <citation type="submission" date="2018-11" db="EMBL/GenBank/DDBJ databases">
        <title>Genomes From Bacteria Associated with the Canine Oral Cavity: a Test Case for Automated Genome-Based Taxonomic Assignment.</title>
        <authorList>
            <person name="Coil D.A."/>
            <person name="Jospin G."/>
            <person name="Darling A.E."/>
            <person name="Wallis C."/>
            <person name="Davis I.J."/>
            <person name="Harris S."/>
            <person name="Eisen J.A."/>
            <person name="Holcombe L.J."/>
            <person name="O'Flynn C."/>
        </authorList>
    </citation>
    <scope>NUCLEOTIDE SEQUENCE [LARGE SCALE GENOMIC DNA]</scope>
    <source>
        <strain evidence="3 4">OH887_COT-365</strain>
    </source>
</reference>
<comment type="caution">
    <text evidence="3">The sequence shown here is derived from an EMBL/GenBank/DDBJ whole genome shotgun (WGS) entry which is preliminary data.</text>
</comment>
<accession>A0A3P1T7D3</accession>
<dbReference type="RefSeq" id="WP_124844200.1">
    <property type="nucleotide sequence ID" value="NZ_JAUNKP010000022.1"/>
</dbReference>
<proteinExistence type="predicted"/>
<dbReference type="Pfam" id="PF13489">
    <property type="entry name" value="Methyltransf_23"/>
    <property type="match status" value="1"/>
</dbReference>
<dbReference type="AlphaFoldDB" id="A0A3P1T7D3"/>
<protein>
    <submittedName>
        <fullName evidence="3">Methyltransferase domain-containing protein</fullName>
    </submittedName>
</protein>
<dbReference type="GO" id="GO:0032259">
    <property type="term" value="P:methylation"/>
    <property type="evidence" value="ECO:0007669"/>
    <property type="project" value="UniProtKB-KW"/>
</dbReference>
<dbReference type="InterPro" id="IPR029063">
    <property type="entry name" value="SAM-dependent_MTases_sf"/>
</dbReference>
<dbReference type="GO" id="GO:0008168">
    <property type="term" value="F:methyltransferase activity"/>
    <property type="evidence" value="ECO:0007669"/>
    <property type="project" value="UniProtKB-KW"/>
</dbReference>
<dbReference type="Gene3D" id="3.40.50.720">
    <property type="entry name" value="NAD(P)-binding Rossmann-like Domain"/>
    <property type="match status" value="1"/>
</dbReference>
<dbReference type="Gene3D" id="6.20.50.110">
    <property type="entry name" value="Methyltransferase, zinc-binding domain"/>
    <property type="match status" value="1"/>
</dbReference>
<dbReference type="Gene3D" id="3.40.50.150">
    <property type="entry name" value="Vaccinia Virus protein VP39"/>
    <property type="match status" value="1"/>
</dbReference>
<evidence type="ECO:0000313" key="4">
    <source>
        <dbReference type="Proteomes" id="UP000280819"/>
    </source>
</evidence>
<dbReference type="OrthoDB" id="9815644at2"/>
<dbReference type="InterPro" id="IPR013630">
    <property type="entry name" value="Methyltransf_Zn-bd_dom_put"/>
</dbReference>
<keyword evidence="3" id="KW-0808">Transferase</keyword>
<feature type="domain" description="C-methyltransferase" evidence="2">
    <location>
        <begin position="220"/>
        <end position="342"/>
    </location>
</feature>
<gene>
    <name evidence="3" type="ORF">EII34_06665</name>
</gene>
<organism evidence="3 4">
    <name type="scientific">Arachnia propionica</name>
    <dbReference type="NCBI Taxonomy" id="1750"/>
    <lineage>
        <taxon>Bacteria</taxon>
        <taxon>Bacillati</taxon>
        <taxon>Actinomycetota</taxon>
        <taxon>Actinomycetes</taxon>
        <taxon>Propionibacteriales</taxon>
        <taxon>Propionibacteriaceae</taxon>
        <taxon>Arachnia</taxon>
    </lineage>
</organism>
<sequence>MTTPPARCLLCGGDDLEIVLDLGEQPSVRHWPLPTDPLPDPTHPLALGLCHGCGLVQLERDDTVGAELPVPEPRAVVDQARQAVADLTRLGHLRGRRTVVEFPSPHGGSWLPHLPLTPTEGPADLLVDNFGLMHVTDLPRALRQRASALADGGLAVFLIQPLGDIVRTRQWTTVRHGHPGYFSLTTLATALRTVGLFPTEVLRYPLYGGVALVLCSRDGRPDAELALAMAAEEGLATRQGLAPLADEVTRQVTRLRDFLTARRRTGTRLHAYPAASKAVAELAMVGEAAAAVLAVGDAAPAKQGRCLPGSRIPVVSPEELLAADPDEVLLLLPELHLELRETFPELADRLVTLDEVVMDGDHP</sequence>
<dbReference type="Proteomes" id="UP000280819">
    <property type="component" value="Unassembled WGS sequence"/>
</dbReference>
<name>A0A3P1T7D3_9ACTN</name>
<dbReference type="InterPro" id="IPR038576">
    <property type="entry name" value="Methyltransf_Zn-bd_dom_put_sf"/>
</dbReference>
<dbReference type="Pfam" id="PF08484">
    <property type="entry name" value="Methyltransf_14"/>
    <property type="match status" value="1"/>
</dbReference>
<dbReference type="Pfam" id="PF08421">
    <property type="entry name" value="Methyltransf_13"/>
    <property type="match status" value="1"/>
</dbReference>
<dbReference type="InterPro" id="IPR013691">
    <property type="entry name" value="MeTrfase_14"/>
</dbReference>
<feature type="domain" description="Methyltransferase putative zinc binding" evidence="1">
    <location>
        <begin position="8"/>
        <end position="59"/>
    </location>
</feature>
<evidence type="ECO:0000313" key="3">
    <source>
        <dbReference type="EMBL" id="RRD05411.1"/>
    </source>
</evidence>
<dbReference type="SUPFAM" id="SSF53335">
    <property type="entry name" value="S-adenosyl-L-methionine-dependent methyltransferases"/>
    <property type="match status" value="1"/>
</dbReference>
<evidence type="ECO:0000259" key="1">
    <source>
        <dbReference type="Pfam" id="PF08421"/>
    </source>
</evidence>
<keyword evidence="3" id="KW-0489">Methyltransferase</keyword>